<dbReference type="InterPro" id="IPR034561">
    <property type="entry name" value="SNI1"/>
</dbReference>
<dbReference type="PANTHER" id="PTHR37243">
    <property type="entry name" value="NEGATIVE REGULATOR OF SYSTEMIC ACQUIRED RESISTANCE SNI1"/>
    <property type="match status" value="1"/>
</dbReference>
<evidence type="ECO:0000313" key="1">
    <source>
        <dbReference type="EMBL" id="KAF5742320.1"/>
    </source>
</evidence>
<dbReference type="GO" id="GO:0000976">
    <property type="term" value="F:transcription cis-regulatory region binding"/>
    <property type="evidence" value="ECO:0007669"/>
    <property type="project" value="TreeGrafter"/>
</dbReference>
<dbReference type="GO" id="GO:0006974">
    <property type="term" value="P:DNA damage response"/>
    <property type="evidence" value="ECO:0007669"/>
    <property type="project" value="InterPro"/>
</dbReference>
<protein>
    <recommendedName>
        <fullName evidence="3">Negative regulator of systemic acquired resistance SNI1</fullName>
    </recommendedName>
</protein>
<organism evidence="1 2">
    <name type="scientific">Tripterygium wilfordii</name>
    <name type="common">Thunder God vine</name>
    <dbReference type="NCBI Taxonomy" id="458696"/>
    <lineage>
        <taxon>Eukaryota</taxon>
        <taxon>Viridiplantae</taxon>
        <taxon>Streptophyta</taxon>
        <taxon>Embryophyta</taxon>
        <taxon>Tracheophyta</taxon>
        <taxon>Spermatophyta</taxon>
        <taxon>Magnoliopsida</taxon>
        <taxon>eudicotyledons</taxon>
        <taxon>Gunneridae</taxon>
        <taxon>Pentapetalae</taxon>
        <taxon>rosids</taxon>
        <taxon>fabids</taxon>
        <taxon>Celastrales</taxon>
        <taxon>Celastraceae</taxon>
        <taxon>Tripterygium</taxon>
    </lineage>
</organism>
<dbReference type="PANTHER" id="PTHR37243:SF2">
    <property type="entry name" value="NEGATIVE REGULATOR OF SYSTEMIC ACQUIRED RESISTANCE SNI1"/>
    <property type="match status" value="1"/>
</dbReference>
<name>A0A7J7D7G2_TRIWF</name>
<dbReference type="GO" id="GO:0045892">
    <property type="term" value="P:negative regulation of DNA-templated transcription"/>
    <property type="evidence" value="ECO:0007669"/>
    <property type="project" value="InterPro"/>
</dbReference>
<gene>
    <name evidence="1" type="ORF">HS088_TW09G00364</name>
</gene>
<dbReference type="EMBL" id="JAAARO010000009">
    <property type="protein sequence ID" value="KAF5742320.1"/>
    <property type="molecule type" value="Genomic_DNA"/>
</dbReference>
<dbReference type="GO" id="GO:0010113">
    <property type="term" value="P:negative regulation of systemic acquired resistance"/>
    <property type="evidence" value="ECO:0007669"/>
    <property type="project" value="TreeGrafter"/>
</dbReference>
<evidence type="ECO:0008006" key="3">
    <source>
        <dbReference type="Google" id="ProtNLM"/>
    </source>
</evidence>
<dbReference type="GO" id="GO:0005634">
    <property type="term" value="C:nucleus"/>
    <property type="evidence" value="ECO:0007669"/>
    <property type="project" value="InterPro"/>
</dbReference>
<dbReference type="GO" id="GO:0030915">
    <property type="term" value="C:Smc5-Smc6 complex"/>
    <property type="evidence" value="ECO:0007669"/>
    <property type="project" value="InterPro"/>
</dbReference>
<keyword evidence="2" id="KW-1185">Reference proteome</keyword>
<comment type="caution">
    <text evidence="1">The sequence shown here is derived from an EMBL/GenBank/DDBJ whole genome shotgun (WGS) entry which is preliminary data.</text>
</comment>
<reference evidence="1 2" key="1">
    <citation type="journal article" date="2020" name="Nat. Commun.">
        <title>Genome of Tripterygium wilfordii and identification of cytochrome P450 involved in triptolide biosynthesis.</title>
        <authorList>
            <person name="Tu L."/>
            <person name="Su P."/>
            <person name="Zhang Z."/>
            <person name="Gao L."/>
            <person name="Wang J."/>
            <person name="Hu T."/>
            <person name="Zhou J."/>
            <person name="Zhang Y."/>
            <person name="Zhao Y."/>
            <person name="Liu Y."/>
            <person name="Song Y."/>
            <person name="Tong Y."/>
            <person name="Lu Y."/>
            <person name="Yang J."/>
            <person name="Xu C."/>
            <person name="Jia M."/>
            <person name="Peters R.J."/>
            <person name="Huang L."/>
            <person name="Gao W."/>
        </authorList>
    </citation>
    <scope>NUCLEOTIDE SEQUENCE [LARGE SCALE GENOMIC DNA]</scope>
    <source>
        <strain evidence="2">cv. XIE 37</strain>
        <tissue evidence="1">Leaf</tissue>
    </source>
</reference>
<dbReference type="InParanoid" id="A0A7J7D7G2"/>
<accession>A0A7J7D7G2</accession>
<dbReference type="Proteomes" id="UP000593562">
    <property type="component" value="Unassembled WGS sequence"/>
</dbReference>
<dbReference type="FunCoup" id="A0A7J7D7G2">
    <property type="interactions" value="617"/>
</dbReference>
<dbReference type="AlphaFoldDB" id="A0A7J7D7G2"/>
<proteinExistence type="predicted"/>
<sequence length="465" mass="51835">MATLGQRRATIVAMEENTLAILDSAEAKDTQDANDDRIAYLNAVRLASILADSPSPPTNKMAEAVFQILRVGKSLESIMESFRLLNELENCYPPAYVSNMDTSGSPILVVVEEAWSPFGFGSDVARSGKEPAAEIPLGPIDASGFHLLIQGLVEVADEANFQALDLKAIRRMLLFQYIVNALKGDFVPRNCVYKDTMNWNLLRESLLNMLLGSRRIIYKNLMKDCLSIMCGFQISNNFECSENPEAASGDDTALAIAVLEARKSTCIAMQKLLTIIMELDMSKNKAEMQGCTTRADGVRTPLVEIILDELTYDQDMLSQFLQNHLQVFTEPKWKLEIILRYFSKYTAKPSVHTRRSNGCTDDVTFNGVLRRLMDSTSSRNIIKKISTEVVQLLVAHAFQAHLSRSCQNFDGINDSDEVKATPLTEICKNLVSAFRSLRRMDEKMDILPFAKEALFTAATILSPKS</sequence>
<evidence type="ECO:0000313" key="2">
    <source>
        <dbReference type="Proteomes" id="UP000593562"/>
    </source>
</evidence>